<name>A0A845DLZ1_9BACI</name>
<proteinExistence type="predicted"/>
<gene>
    <name evidence="2" type="ORF">GLW04_00160</name>
</gene>
<dbReference type="Pfam" id="PF12671">
    <property type="entry name" value="Amidase_6"/>
    <property type="match status" value="1"/>
</dbReference>
<comment type="caution">
    <text evidence="2">The sequence shown here is derived from an EMBL/GenBank/DDBJ whole genome shotgun (WGS) entry which is preliminary data.</text>
</comment>
<dbReference type="AlphaFoldDB" id="A0A845DLZ1"/>
<dbReference type="PANTHER" id="PTHR40032">
    <property type="entry name" value="EXPORTED PROTEIN-RELATED"/>
    <property type="match status" value="1"/>
</dbReference>
<evidence type="ECO:0000259" key="1">
    <source>
        <dbReference type="Pfam" id="PF12671"/>
    </source>
</evidence>
<feature type="domain" description="Putative amidase" evidence="1">
    <location>
        <begin position="132"/>
        <end position="283"/>
    </location>
</feature>
<dbReference type="Proteomes" id="UP000460949">
    <property type="component" value="Unassembled WGS sequence"/>
</dbReference>
<organism evidence="2 3">
    <name type="scientific">Halobacillus litoralis</name>
    <dbReference type="NCBI Taxonomy" id="45668"/>
    <lineage>
        <taxon>Bacteria</taxon>
        <taxon>Bacillati</taxon>
        <taxon>Bacillota</taxon>
        <taxon>Bacilli</taxon>
        <taxon>Bacillales</taxon>
        <taxon>Bacillaceae</taxon>
        <taxon>Halobacillus</taxon>
    </lineage>
</organism>
<dbReference type="EMBL" id="WMET01000001">
    <property type="protein sequence ID" value="MYL18278.1"/>
    <property type="molecule type" value="Genomic_DNA"/>
</dbReference>
<evidence type="ECO:0000313" key="3">
    <source>
        <dbReference type="Proteomes" id="UP000460949"/>
    </source>
</evidence>
<protein>
    <recommendedName>
        <fullName evidence="1">Putative amidase domain-containing protein</fullName>
    </recommendedName>
</protein>
<dbReference type="InterPro" id="IPR024301">
    <property type="entry name" value="Amidase_6"/>
</dbReference>
<dbReference type="PANTHER" id="PTHR40032:SF1">
    <property type="entry name" value="EXPORTED PROTEIN"/>
    <property type="match status" value="1"/>
</dbReference>
<reference evidence="2 3" key="1">
    <citation type="submission" date="2019-11" db="EMBL/GenBank/DDBJ databases">
        <title>Genome sequences of 17 halophilic strains isolated from different environments.</title>
        <authorList>
            <person name="Furrow R.E."/>
        </authorList>
    </citation>
    <scope>NUCLEOTIDE SEQUENCE [LARGE SCALE GENOMIC DNA]</scope>
    <source>
        <strain evidence="2 3">22511_23_Filter</strain>
    </source>
</reference>
<evidence type="ECO:0000313" key="2">
    <source>
        <dbReference type="EMBL" id="MYL18278.1"/>
    </source>
</evidence>
<accession>A0A845DLZ1</accession>
<sequence length="289" mass="33468">MNSTEEIKRYWQKVLDRIFDQEEEGWLKRKIEGMEARGHTLQRLTFQIAPFHRVAYDQVVDVGYHLHLTMLVKSGRHVFLEEGCYTGRGQLMKGTWVHHDIVSENPAPGDSSLPLTFDTGEREPLDGPRFAYNRREAVRYADRWWDSYNPAYKKFDVDCTNYVSQCLRAGGAPMRGAGDRTRGWWYGNGTWSYSWTVAHALRWYLSGSRKGLKAVEVPSADQLAPGDVICYDFQGNGRYDHNTFVVKKDAQGMPLVNAHTSNSRHRYWAYEDSTAYTPDIQYKFFRING</sequence>
<dbReference type="RefSeq" id="WP_160834763.1">
    <property type="nucleotide sequence ID" value="NZ_WMET01000001.1"/>
</dbReference>